<sequence>KNLDFFLFTTTFAATSYFTKKPIKEFQFSIEPKLTIRLLV</sequence>
<gene>
    <name evidence="1" type="ORF">GMARGA_LOCUS24821</name>
</gene>
<accession>A0ABN7W087</accession>
<comment type="caution">
    <text evidence="1">The sequence shown here is derived from an EMBL/GenBank/DDBJ whole genome shotgun (WGS) entry which is preliminary data.</text>
</comment>
<dbReference type="EMBL" id="CAJVQB010026682">
    <property type="protein sequence ID" value="CAG8809095.1"/>
    <property type="molecule type" value="Genomic_DNA"/>
</dbReference>
<proteinExistence type="predicted"/>
<evidence type="ECO:0000313" key="1">
    <source>
        <dbReference type="EMBL" id="CAG8809095.1"/>
    </source>
</evidence>
<protein>
    <submittedName>
        <fullName evidence="1">28720_t:CDS:1</fullName>
    </submittedName>
</protein>
<keyword evidence="2" id="KW-1185">Reference proteome</keyword>
<feature type="non-terminal residue" evidence="1">
    <location>
        <position position="1"/>
    </location>
</feature>
<organism evidence="1 2">
    <name type="scientific">Gigaspora margarita</name>
    <dbReference type="NCBI Taxonomy" id="4874"/>
    <lineage>
        <taxon>Eukaryota</taxon>
        <taxon>Fungi</taxon>
        <taxon>Fungi incertae sedis</taxon>
        <taxon>Mucoromycota</taxon>
        <taxon>Glomeromycotina</taxon>
        <taxon>Glomeromycetes</taxon>
        <taxon>Diversisporales</taxon>
        <taxon>Gigasporaceae</taxon>
        <taxon>Gigaspora</taxon>
    </lineage>
</organism>
<name>A0ABN7W087_GIGMA</name>
<reference evidence="1 2" key="1">
    <citation type="submission" date="2021-06" db="EMBL/GenBank/DDBJ databases">
        <authorList>
            <person name="Kallberg Y."/>
            <person name="Tangrot J."/>
            <person name="Rosling A."/>
        </authorList>
    </citation>
    <scope>NUCLEOTIDE SEQUENCE [LARGE SCALE GENOMIC DNA]</scope>
    <source>
        <strain evidence="1 2">120-4 pot B 10/14</strain>
    </source>
</reference>
<dbReference type="Proteomes" id="UP000789901">
    <property type="component" value="Unassembled WGS sequence"/>
</dbReference>
<evidence type="ECO:0000313" key="2">
    <source>
        <dbReference type="Proteomes" id="UP000789901"/>
    </source>
</evidence>